<reference evidence="2 3" key="1">
    <citation type="journal article" date="2021" name="Elife">
        <title>Chloroplast acquisition without the gene transfer in kleptoplastic sea slugs, Plakobranchus ocellatus.</title>
        <authorList>
            <person name="Maeda T."/>
            <person name="Takahashi S."/>
            <person name="Yoshida T."/>
            <person name="Shimamura S."/>
            <person name="Takaki Y."/>
            <person name="Nagai Y."/>
            <person name="Toyoda A."/>
            <person name="Suzuki Y."/>
            <person name="Arimoto A."/>
            <person name="Ishii H."/>
            <person name="Satoh N."/>
            <person name="Nishiyama T."/>
            <person name="Hasebe M."/>
            <person name="Maruyama T."/>
            <person name="Minagawa J."/>
            <person name="Obokata J."/>
            <person name="Shigenobu S."/>
        </authorList>
    </citation>
    <scope>NUCLEOTIDE SEQUENCE [LARGE SCALE GENOMIC DNA]</scope>
</reference>
<sequence>MYWDPKKVQGGERISEHVISRRHSLNNGYGNRISKEERAAKCVTVGEFNSIPLLTDHSLVQYQHKEEEEEKEEEDVNDTLDKLAQQQKHWNYIPNRVINSYGYCNVLIFRFHKLAGISQKNKCDKC</sequence>
<feature type="coiled-coil region" evidence="1">
    <location>
        <begin position="59"/>
        <end position="86"/>
    </location>
</feature>
<comment type="caution">
    <text evidence="2">The sequence shown here is derived from an EMBL/GenBank/DDBJ whole genome shotgun (WGS) entry which is preliminary data.</text>
</comment>
<name>A0AAV4A2M4_9GAST</name>
<gene>
    <name evidence="2" type="ORF">PoB_002738800</name>
</gene>
<dbReference type="EMBL" id="BLXT01003156">
    <property type="protein sequence ID" value="GFO00883.1"/>
    <property type="molecule type" value="Genomic_DNA"/>
</dbReference>
<proteinExistence type="predicted"/>
<organism evidence="2 3">
    <name type="scientific">Plakobranchus ocellatus</name>
    <dbReference type="NCBI Taxonomy" id="259542"/>
    <lineage>
        <taxon>Eukaryota</taxon>
        <taxon>Metazoa</taxon>
        <taxon>Spiralia</taxon>
        <taxon>Lophotrochozoa</taxon>
        <taxon>Mollusca</taxon>
        <taxon>Gastropoda</taxon>
        <taxon>Heterobranchia</taxon>
        <taxon>Euthyneura</taxon>
        <taxon>Panpulmonata</taxon>
        <taxon>Sacoglossa</taxon>
        <taxon>Placobranchoidea</taxon>
        <taxon>Plakobranchidae</taxon>
        <taxon>Plakobranchus</taxon>
    </lineage>
</organism>
<protein>
    <submittedName>
        <fullName evidence="2">Uncharacterized protein</fullName>
    </submittedName>
</protein>
<evidence type="ECO:0000313" key="3">
    <source>
        <dbReference type="Proteomes" id="UP000735302"/>
    </source>
</evidence>
<dbReference type="AlphaFoldDB" id="A0AAV4A2M4"/>
<evidence type="ECO:0000313" key="2">
    <source>
        <dbReference type="EMBL" id="GFO00883.1"/>
    </source>
</evidence>
<keyword evidence="3" id="KW-1185">Reference proteome</keyword>
<evidence type="ECO:0000256" key="1">
    <source>
        <dbReference type="SAM" id="Coils"/>
    </source>
</evidence>
<dbReference type="Proteomes" id="UP000735302">
    <property type="component" value="Unassembled WGS sequence"/>
</dbReference>
<accession>A0AAV4A2M4</accession>
<keyword evidence="1" id="KW-0175">Coiled coil</keyword>